<evidence type="ECO:0000259" key="1">
    <source>
        <dbReference type="PROSITE" id="PS50041"/>
    </source>
</evidence>
<comment type="caution">
    <text evidence="2">The sequence shown here is derived from an EMBL/GenBank/DDBJ whole genome shotgun (WGS) entry which is preliminary data.</text>
</comment>
<proteinExistence type="predicted"/>
<dbReference type="Pfam" id="PF19081">
    <property type="entry name" value="Ig_7"/>
    <property type="match status" value="3"/>
</dbReference>
<dbReference type="eggNOG" id="COG3291">
    <property type="taxonomic scope" value="Bacteria"/>
</dbReference>
<dbReference type="Pfam" id="PF13585">
    <property type="entry name" value="CHU_C"/>
    <property type="match status" value="1"/>
</dbReference>
<protein>
    <recommendedName>
        <fullName evidence="1">C-type lectin domain-containing protein</fullName>
    </recommendedName>
</protein>
<sequence length="777" mass="83332">MFLISNQNFANTESPKPKLTKSLFANGAPIITATGNQIYCAGSSLKIVTDVTITDSDDTSTDAIYIQISAGYVNGQDNLQLVNPTSHPTIISSWDPIAGKLKLSSPVSGTPVLYIDFVSAIKDIEFSNSSFAPSGIRNFSISIGQANYLPSTGHYYQYVPNLGITWTNAKIAAESLNYYGLQGYLATILTADEAIISGEQAAGAGWIGGSDAEIEGIWKWVTGPVIDRVIFWNGTVNGSTPNFALWNTNEPNQSENEDYAHITAPGVGIPGSWNDLSNTGEPSGNYQPKGYIVEYGGMPGDPILQISASTTIVIPRIDSTTSASICDSGNVTLQATASNGNTYWFTTKTGGSSIHTGNSYTTPTIYTTTSYFVDATNGNCPTTSRTEVIATIKTLPTITSTSATSVCNSGNATLTATASAGTTNWYNSSGNLLATANTFTTPIISITTTYYVDAIANGCTSPTRTAVIATVNNSPTVNSASPSSICGSGTVTLEAVASTGNINWYDVPTGGSLLYTGNSFMTPVINASTTYYAEAISNGCTSLRTEVTATVYPINTITEEVVLCQGESIILDASISGMTYLWSPGGETTQVISVSTIGNYSVTISSPTVVSCESKKNISVTEHPKPIFNSILVNENSIKIELVNNQSYYEYSINGIDFQVSNQFAYISSGLSTAFVRDNNGCNLIAQDFTVFTIAKYFTPNNDGFNDVWEIKEMRDYPNSSAQIFDRYGKLITNLTPSKYSWDGKYNSKILPADDYWYRLRFDDTKPEITGHFSLKR</sequence>
<reference evidence="2 3" key="1">
    <citation type="journal article" date="2014" name="Acta Crystallogr. D">
        <title>Structure-based characterization and antifreeze properties of a hyperactive ice-binding protein from the Antarctic bacterium Flavobacterium frigoris PS1.</title>
        <authorList>
            <person name="Do H."/>
            <person name="Kim S.J."/>
            <person name="Kim H.J."/>
            <person name="Lee J.H."/>
        </authorList>
    </citation>
    <scope>NUCLEOTIDE SEQUENCE [LARGE SCALE GENOMIC DNA]</scope>
    <source>
        <strain evidence="2 3">PS1</strain>
    </source>
</reference>
<dbReference type="CDD" id="cd03603">
    <property type="entry name" value="CLECT_VCBS"/>
    <property type="match status" value="1"/>
</dbReference>
<dbReference type="PROSITE" id="PS50041">
    <property type="entry name" value="C_TYPE_LECTIN_2"/>
    <property type="match status" value="1"/>
</dbReference>
<dbReference type="InterPro" id="IPR001304">
    <property type="entry name" value="C-type_lectin-like"/>
</dbReference>
<dbReference type="Proteomes" id="UP000005566">
    <property type="component" value="Unassembled WGS sequence"/>
</dbReference>
<evidence type="ECO:0000313" key="3">
    <source>
        <dbReference type="Proteomes" id="UP000005566"/>
    </source>
</evidence>
<keyword evidence="3" id="KW-1185">Reference proteome</keyword>
<dbReference type="EMBL" id="AHKF01000015">
    <property type="protein sequence ID" value="EIA09503.1"/>
    <property type="molecule type" value="Genomic_DNA"/>
</dbReference>
<dbReference type="STRING" id="1086011.HJ01_01409"/>
<dbReference type="InterPro" id="IPR016187">
    <property type="entry name" value="CTDL_fold"/>
</dbReference>
<dbReference type="AlphaFoldDB" id="H7FQE9"/>
<dbReference type="NCBIfam" id="TIGR04131">
    <property type="entry name" value="Bac_Flav_CTERM"/>
    <property type="match status" value="1"/>
</dbReference>
<gene>
    <name evidence="2" type="ORF">HJ01_01409</name>
</gene>
<dbReference type="InterPro" id="IPR016186">
    <property type="entry name" value="C-type_lectin-like/link_sf"/>
</dbReference>
<name>H7FQE9_FLAFP</name>
<dbReference type="SUPFAM" id="SSF56436">
    <property type="entry name" value="C-type lectin-like"/>
    <property type="match status" value="1"/>
</dbReference>
<accession>H7FQE9</accession>
<evidence type="ECO:0000313" key="2">
    <source>
        <dbReference type="EMBL" id="EIA09503.1"/>
    </source>
</evidence>
<dbReference type="PATRIC" id="fig|1086011.3.peg.1382"/>
<dbReference type="RefSeq" id="WP_007137586.1">
    <property type="nucleotide sequence ID" value="NZ_AHKF01000015.1"/>
</dbReference>
<dbReference type="InterPro" id="IPR034007">
    <property type="entry name" value="CTLD_bac"/>
</dbReference>
<organism evidence="2 3">
    <name type="scientific">Flavobacterium frigoris (strain PS1)</name>
    <dbReference type="NCBI Taxonomy" id="1086011"/>
    <lineage>
        <taxon>Bacteria</taxon>
        <taxon>Pseudomonadati</taxon>
        <taxon>Bacteroidota</taxon>
        <taxon>Flavobacteriia</taxon>
        <taxon>Flavobacteriales</taxon>
        <taxon>Flavobacteriaceae</taxon>
        <taxon>Flavobacterium</taxon>
    </lineage>
</organism>
<feature type="domain" description="C-type lectin" evidence="1">
    <location>
        <begin position="151"/>
        <end position="275"/>
    </location>
</feature>
<dbReference type="InterPro" id="IPR044023">
    <property type="entry name" value="Ig_7"/>
</dbReference>
<dbReference type="Gene3D" id="3.10.100.10">
    <property type="entry name" value="Mannose-Binding Protein A, subunit A"/>
    <property type="match status" value="1"/>
</dbReference>
<dbReference type="InterPro" id="IPR026341">
    <property type="entry name" value="T9SS_type_B"/>
</dbReference>